<organism evidence="1 2">
    <name type="scientific">Rhodococcus sacchari</name>
    <dbReference type="NCBI Taxonomy" id="2962047"/>
    <lineage>
        <taxon>Bacteria</taxon>
        <taxon>Bacillati</taxon>
        <taxon>Actinomycetota</taxon>
        <taxon>Actinomycetes</taxon>
        <taxon>Mycobacteriales</taxon>
        <taxon>Nocardiaceae</taxon>
        <taxon>Rhodococcus</taxon>
    </lineage>
</organism>
<evidence type="ECO:0000313" key="1">
    <source>
        <dbReference type="EMBL" id="UYP19207.1"/>
    </source>
</evidence>
<proteinExistence type="predicted"/>
<evidence type="ECO:0000313" key="2">
    <source>
        <dbReference type="Proteomes" id="UP001156484"/>
    </source>
</evidence>
<sequence>MNEVGMAIRELHRSENAIAVELLRIADRHKTDHEVFHVARDIARWSQRHVRELARVGRDYGVDLDDEPKEPHELPAALRRRASELLGRRHAPSLLLLRDLRTAHRMAAGVSLDWEVLAQTAQALGDRELLAASQRCHPQTLRQLRWANAKLKEIAAQAVVTA</sequence>
<protein>
    <submittedName>
        <fullName evidence="1">Uncharacterized protein</fullName>
    </submittedName>
</protein>
<keyword evidence="2" id="KW-1185">Reference proteome</keyword>
<dbReference type="Proteomes" id="UP001156484">
    <property type="component" value="Chromosome"/>
</dbReference>
<accession>A0ACD4DGS6</accession>
<dbReference type="EMBL" id="CP107551">
    <property type="protein sequence ID" value="UYP19207.1"/>
    <property type="molecule type" value="Genomic_DNA"/>
</dbReference>
<reference evidence="1" key="1">
    <citation type="submission" date="2022-10" db="EMBL/GenBank/DDBJ databases">
        <title>Rhodococcus ferula Z13 complete genome.</title>
        <authorList>
            <person name="Long X."/>
            <person name="Zang M."/>
        </authorList>
    </citation>
    <scope>NUCLEOTIDE SEQUENCE</scope>
    <source>
        <strain evidence="1">Z13</strain>
    </source>
</reference>
<name>A0ACD4DGS6_9NOCA</name>
<gene>
    <name evidence="1" type="ORF">OED52_01035</name>
</gene>